<feature type="domain" description="BEACH" evidence="5">
    <location>
        <begin position="2960"/>
        <end position="3260"/>
    </location>
</feature>
<dbReference type="PROSITE" id="PS50082">
    <property type="entry name" value="WD_REPEATS_2"/>
    <property type="match status" value="1"/>
</dbReference>
<feature type="region of interest" description="Disordered" evidence="4">
    <location>
        <begin position="1922"/>
        <end position="1941"/>
    </location>
</feature>
<evidence type="ECO:0000256" key="1">
    <source>
        <dbReference type="ARBA" id="ARBA00022574"/>
    </source>
</evidence>
<evidence type="ECO:0000256" key="4">
    <source>
        <dbReference type="SAM" id="MobiDB-lite"/>
    </source>
</evidence>
<gene>
    <name evidence="7" type="ORF">MGAL_10B017310</name>
</gene>
<proteinExistence type="predicted"/>
<feature type="compositionally biased region" description="Polar residues" evidence="4">
    <location>
        <begin position="2009"/>
        <end position="2018"/>
    </location>
</feature>
<dbReference type="InterPro" id="IPR050865">
    <property type="entry name" value="BEACH_Domain"/>
</dbReference>
<dbReference type="Gene3D" id="2.130.10.10">
    <property type="entry name" value="YVTN repeat-like/Quinoprotein amine dehydrogenase"/>
    <property type="match status" value="2"/>
</dbReference>
<keyword evidence="2" id="KW-0677">Repeat</keyword>
<dbReference type="InterPro" id="IPR015943">
    <property type="entry name" value="WD40/YVTN_repeat-like_dom_sf"/>
</dbReference>
<dbReference type="CDD" id="cd01201">
    <property type="entry name" value="PH_BEACH"/>
    <property type="match status" value="1"/>
</dbReference>
<dbReference type="FunFam" id="1.10.1540.10:FF:000001">
    <property type="entry name" value="neurobeachin isoform X1"/>
    <property type="match status" value="1"/>
</dbReference>
<evidence type="ECO:0000256" key="3">
    <source>
        <dbReference type="PROSITE-ProRule" id="PRU00221"/>
    </source>
</evidence>
<evidence type="ECO:0000259" key="6">
    <source>
        <dbReference type="PROSITE" id="PS51783"/>
    </source>
</evidence>
<dbReference type="InterPro" id="IPR000409">
    <property type="entry name" value="BEACH_dom"/>
</dbReference>
<feature type="domain" description="BEACH-type PH" evidence="6">
    <location>
        <begin position="2848"/>
        <end position="2955"/>
    </location>
</feature>
<evidence type="ECO:0000259" key="5">
    <source>
        <dbReference type="PROSITE" id="PS50197"/>
    </source>
</evidence>
<dbReference type="OrthoDB" id="26681at2759"/>
<sequence length="3635" mass="413527">MAVKLSIKEIWDIYSSARKPPNQEQLTSLALDTFLALCCKEIEENGDVPIIYDMKTIVNQLCNEFMNDIIRITNKADDDGDPAALESYLVKDRGWQLLYVIYKNGIQGLTVGRDFSNLIVSLLPWCLKFKTYSQDLKFVSDEDVLPSISSCFYNLHKSNKWMQSCQRRDKVVPKTKHRKPIKKPVNYRPKKQRVISEKELETTDSEEDTLNVPASPPKFRKSRHMFRHNPYVSFSGKTIEDEENVSEEENEEIALILSRIDVDKKEMSPPEISQLILDLLLEICLQDLNQISPSKVLSPSVLPHLTHVLTSFYPKSNIDNEKILASEWTKTSNIHFQRKLLRVIITLCGAIAVQQNGVNIIAGHRCLQDLLDIAQQIYNLQNIKKELSAGNHTEVENGNKNNFDLDLCFLTEIVLSTTVLLDIIFQCLPLNLVFISNAVKLVRDFIDGNGFILLDFVLCHLDFLRTQSYTHSDWSHSEPIRLIDSFLNTLKSVKVNYIHSMKCLKNKHQRCEFSVYFNHHHNILGSSYTVFQEMSSAEKQNGGKSEGVCLIASWCTFLLDILFKLECKLSRIEILKTLSLSGICCCMNLEVVVSGVLKCLPKFSPPVQNFALETMNTIILDNFSGRKLNSSVYVESKSPPFACSVCFDRGSFQANNESGNAHLAVDSGFSSHGMKIEKKFSDFEFSKWSVCNMYKNILFSQNQQLAELTSKQLLNLVINGTEDLKEELFFRVYTFTFSSFLGTLRSNSPCSSEEEQNKNVEFSKKVKVHCLSALPNLLEVESVLNEFLENKGIGRICQLLEDESLRNPVLKIFEALVILDQGKLTDSDIIYSQTSTFSQILPKNGLVIKAFIGGLASKTAKDTCMGEETVDINDFVQMFDCCDVQFCCQNFAHVMTTNLPLLVDMWETCARICLYSKRFVFHFQNSPCLKIAENALLVIIKQLLSFNKCDLHEGSEDSGLDLNISKVPTNSSNCYLKLMLMKSLLIICSASYKSLIKKDGQEISMWSRLKEAFQGCSKLPPTKVKTVCDIILSSAMPKKTTVFDHSKLESLSELFIKDDDIDDDEIRQYLHTTSDDDYDSLMFGEGGYYGDTECGSDDNNIQIKSMENGYGMEIYPAVFRILVELMIKIQHEENITDVLSQILHKLLQTLRASHKATQAVCHEGLLEDILTGFWTLLIEDNGGTSVRNSLLSLIQLLAQHRVTSTELQKILQLFNYANIPQELLLSTFLSIVENSTSQPHCSVTFPCKRTFEVSPKSGLVQSTLRIKDRKLLSGSYSPFFASVSSVMSTSSDVSETGLDLFDTTSTQDVWDIAAMFIPIKGLSWPPLEQGLTVASWVKLSEDQENIVKISKTKSGNHVYFSSSEVFGSREHLFHGKCGWEISDFLHLVSIGNTEKMLEVWVHSKSGYILVRLTTEYGKSGHILQDVISKESLTKGHWHHVLVSYNEKVEATKTDSKDDITYFGKVKLVIDGWRSQEIKLEHQHSVSRKQMDRIPLLCIGHSCTDPEQSSQTLTLSSLMILEGSNHGSDEVFHLYAVGPSCVTINKCDNVNMDISYGPLLTKQMELHSKMPSDILVGSKRVDLDSLRSSLILTFNPLMPDIACFYRNTSSQDMQILGPNLGIPQCQDSGNLLIQQPITAQFTCQAKLVTHRHHSLEKALEGAGGMEAILFLVAKVFELNNCDNHQQDSLHELLQSKSLQILFALVNFSTYSSKDFMIINGNQLLNRVLTSSKAVLGFHTLKVLLDAATSESMLRFEQDGTLVMRKKSEAMITNISVIVDLLLNWRIWEGADDSILVMIFHVLASLVRDDHPHQAFNLKQFHSINLISKIFKIYQEKIQDNMKAYSAEIAQSVISILQSMLGTPPDIHLIMSICDFLLFVHPATNSYVNHTKNSFYFVTWWNEKSPSKRKDSIFVKHSMNITSTPHGKKIEKQTSNENTEFKAKRILDWTKDNTITNPEDSSSPGSDIDNTIQTTKSDNLLNKETVMTKLNLSEDNEEIIETVSDLEKSDSGGNMTPTSEDNNKHKERQLSIGSSGERRFSIGSYEGTSPDKITKLSLLKKIGAYASSGSLSREMSTDDEEGLYAPRPEVDFDEDDDELEAEKGLVALCVGLLETLTNVMLTLPDNKISNVFQKVIKPDIALVLAHHSSPQIRTAVIQVIKAYLLRAGEKLVEEFMQKQSFHLLAVQLHNYPTHTEQIEEVVSFILGKPFTFEMSSITIEEIEEPHELQQAAFAVFLSLIENTYRDVALCHNTLTLAIQMFEKNDVISSLMLDNRIIEVITNLVARINSITTRFTDMEGIDEYQLILEDIQMLLCKIAIREFRCSGITHIQQCEEILDLLKLLERVEEVVYGKNSKQTETVKALQYVVVLCVLTFVESESQEGTTTVKTKPYKRTTSISTYGSKITMLFPSTSIRPYQSTPSFQTQGTNKVNTFVDQPFEDSGDKKFHISQKPNMVSRAFSVDSKPTGLLGTIFGLGKKKRNEFIPFSQSEFIDRLKKWVVISVDLIVLSKLDEIKKTPGKKKLNLLEKSEPITIETKYIRRLFEFLYRALEVTLSQDRILPRKDKNLIMWGAKDIVRVQIGRLMTFMLSPRCQFDDRTFLLSYIQGEVRGREILRTVLSTNSEVGTEMGFHIYDLCTSWKDWLISQQRDYALQFLNILKSEKFTVFSPSAVLTETQIVQLNDERRLMASKIEQGRENLRKKKKPIYDRLKTKNEKLYQELSKQAMDVTQNVTQLQTHERNKMIEHVKKKMTEKIQIKKMWQELVQNLTHERAVWHCQKSYPKSWQLDPTEGPGRVRKRLKRCHLGLNPRFLLTQHREKLEAENIDPPLIYLFEDDHQMSDSAALIYQLYRNEKIQHTCKCTAVAPNSQSKGELLVGENSVFFVADEAITDANYTQVLLGNKDQLSMTWPYDEIREIHKRWYQLRDSALEIFHTNGKTCLLACEHKQERDDLCERFMKFELSNYVQTENIEDITRMWKDSLMTNYDYLTHLNKLAGRSFNDLMQYPVFPFILKDYVSEKLNLLKADCYRNFSKPISVQDESKERKYKDNYEALKAEFERNEDPSTIGVGPYHYGSHYSNSGIVLHFLVRLPPYTKMFVSYQDNNFDIPDRTFHNMETCWRLASSQSTTDFKEMIPEFFFFPEFLRNFEGFDFGKRQNNEVVSDVTLPAWCKDNPRLFIMILRQALESDYVRQNLHNWIDLVFGYKQQGEAAIKAVNVFHPATYFGINVDGVQDRLKRQALKTMVNTYGQTPKQLFRHPHPPGSIVRESMSKVISQLVQQSYSVSVEKDFDHGFVYVPSPLDTVEGLKWGNYIGSPANPPPKVVWQEKYSQVVASLLPLPTGDVIGVGVDTCCLTMHSKQKGSSLYNTTDVVWAAIVTWKFPDGIIRINNKPEQPYLNLIQHSPYDQVTYIAAIADCPHLFVGCESGSITVYQTVFNQAKTSDIQIKGVKHVLYGHTRRITQIVICKAYSIFVSASEDRSCIIWDLNRLSYVRSIEGHSHGVDVVAISPTAGDIASASRQGLGSCLQLHSINGEYIHMYISQDHVINCLAFSTAPEGQSINVIAGGLDNGVIRIWSTVDLRHLRDLQTENLMLKPVISVVFTYDSHRLYSTLSDGTVALWESPSSSKQLLPHKFVAFL</sequence>
<dbReference type="InterPro" id="IPR036372">
    <property type="entry name" value="BEACH_dom_sf"/>
</dbReference>
<organism evidence="7 8">
    <name type="scientific">Mytilus galloprovincialis</name>
    <name type="common">Mediterranean mussel</name>
    <dbReference type="NCBI Taxonomy" id="29158"/>
    <lineage>
        <taxon>Eukaryota</taxon>
        <taxon>Metazoa</taxon>
        <taxon>Spiralia</taxon>
        <taxon>Lophotrochozoa</taxon>
        <taxon>Mollusca</taxon>
        <taxon>Bivalvia</taxon>
        <taxon>Autobranchia</taxon>
        <taxon>Pteriomorphia</taxon>
        <taxon>Mytilida</taxon>
        <taxon>Mytiloidea</taxon>
        <taxon>Mytilidae</taxon>
        <taxon>Mytilinae</taxon>
        <taxon>Mytilus</taxon>
    </lineage>
</organism>
<dbReference type="Pfam" id="PF14844">
    <property type="entry name" value="PH_BEACH"/>
    <property type="match status" value="1"/>
</dbReference>
<feature type="repeat" description="WD" evidence="3">
    <location>
        <begin position="3450"/>
        <end position="3491"/>
    </location>
</feature>
<feature type="region of interest" description="Disordered" evidence="4">
    <location>
        <begin position="1950"/>
        <end position="1973"/>
    </location>
</feature>
<dbReference type="Pfam" id="PF02138">
    <property type="entry name" value="Beach"/>
    <property type="match status" value="1"/>
</dbReference>
<dbReference type="Proteomes" id="UP000596742">
    <property type="component" value="Unassembled WGS sequence"/>
</dbReference>
<dbReference type="PROSITE" id="PS50197">
    <property type="entry name" value="BEACH"/>
    <property type="match status" value="1"/>
</dbReference>
<dbReference type="EMBL" id="UYJE01007592">
    <property type="protein sequence ID" value="VDI56237.1"/>
    <property type="molecule type" value="Genomic_DNA"/>
</dbReference>
<dbReference type="PANTHER" id="PTHR13743:SF86">
    <property type="entry name" value="LYSOSOMAL-TRAFFICKING REGULATOR"/>
    <property type="match status" value="1"/>
</dbReference>
<protein>
    <recommendedName>
        <fullName evidence="9">LYST</fullName>
    </recommendedName>
</protein>
<dbReference type="PROSITE" id="PS50294">
    <property type="entry name" value="WD_REPEATS_REGION"/>
    <property type="match status" value="1"/>
</dbReference>
<dbReference type="InterPro" id="IPR023362">
    <property type="entry name" value="PH-BEACH_dom"/>
</dbReference>
<feature type="compositionally biased region" description="Basic and acidic residues" evidence="4">
    <location>
        <begin position="1926"/>
        <end position="1941"/>
    </location>
</feature>
<dbReference type="Gene3D" id="2.30.29.30">
    <property type="entry name" value="Pleckstrin-homology domain (PH domain)/Phosphotyrosine-binding domain (PTB)"/>
    <property type="match status" value="1"/>
</dbReference>
<dbReference type="InterPro" id="IPR011993">
    <property type="entry name" value="PH-like_dom_sf"/>
</dbReference>
<dbReference type="PANTHER" id="PTHR13743">
    <property type="entry name" value="BEIGE/BEACH-RELATED"/>
    <property type="match status" value="1"/>
</dbReference>
<evidence type="ECO:0000313" key="8">
    <source>
        <dbReference type="Proteomes" id="UP000596742"/>
    </source>
</evidence>
<dbReference type="CDD" id="cd06071">
    <property type="entry name" value="Beach"/>
    <property type="match status" value="1"/>
</dbReference>
<evidence type="ECO:0000256" key="2">
    <source>
        <dbReference type="ARBA" id="ARBA00022737"/>
    </source>
</evidence>
<dbReference type="PROSITE" id="PS51783">
    <property type="entry name" value="PH_BEACH"/>
    <property type="match status" value="1"/>
</dbReference>
<dbReference type="InterPro" id="IPR036322">
    <property type="entry name" value="WD40_repeat_dom_sf"/>
</dbReference>
<reference evidence="7" key="1">
    <citation type="submission" date="2018-11" db="EMBL/GenBank/DDBJ databases">
        <authorList>
            <person name="Alioto T."/>
            <person name="Alioto T."/>
        </authorList>
    </citation>
    <scope>NUCLEOTIDE SEQUENCE</scope>
</reference>
<dbReference type="SUPFAM" id="SSF50978">
    <property type="entry name" value="WD40 repeat-like"/>
    <property type="match status" value="1"/>
</dbReference>
<dbReference type="SMART" id="SM00320">
    <property type="entry name" value="WD40"/>
    <property type="match status" value="5"/>
</dbReference>
<comment type="caution">
    <text evidence="7">The sequence shown here is derived from an EMBL/GenBank/DDBJ whole genome shotgun (WGS) entry which is preliminary data.</text>
</comment>
<dbReference type="SUPFAM" id="SSF50729">
    <property type="entry name" value="PH domain-like"/>
    <property type="match status" value="1"/>
</dbReference>
<name>A0A8B6FY57_MYTGA</name>
<keyword evidence="8" id="KW-1185">Reference proteome</keyword>
<evidence type="ECO:0000313" key="7">
    <source>
        <dbReference type="EMBL" id="VDI56237.1"/>
    </source>
</evidence>
<dbReference type="SUPFAM" id="SSF81837">
    <property type="entry name" value="BEACH domain"/>
    <property type="match status" value="1"/>
</dbReference>
<dbReference type="Pfam" id="PF00400">
    <property type="entry name" value="WD40"/>
    <property type="match status" value="1"/>
</dbReference>
<dbReference type="FunFam" id="2.130.10.10:FF:000292">
    <property type="entry name" value="Lysosomal trafficking regulator"/>
    <property type="match status" value="1"/>
</dbReference>
<feature type="region of interest" description="Disordered" evidence="4">
    <location>
        <begin position="192"/>
        <end position="219"/>
    </location>
</feature>
<dbReference type="Gene3D" id="1.10.1540.10">
    <property type="entry name" value="BEACH domain"/>
    <property type="match status" value="1"/>
</dbReference>
<evidence type="ECO:0008006" key="9">
    <source>
        <dbReference type="Google" id="ProtNLM"/>
    </source>
</evidence>
<dbReference type="SMART" id="SM01026">
    <property type="entry name" value="Beach"/>
    <property type="match status" value="1"/>
</dbReference>
<feature type="region of interest" description="Disordered" evidence="4">
    <location>
        <begin position="2002"/>
        <end position="2044"/>
    </location>
</feature>
<keyword evidence="1 3" id="KW-0853">WD repeat</keyword>
<dbReference type="InterPro" id="IPR001680">
    <property type="entry name" value="WD40_rpt"/>
</dbReference>
<accession>A0A8B6FY57</accession>